<dbReference type="EMBL" id="JAGXEW010000040">
    <property type="protein sequence ID" value="KAK1153609.1"/>
    <property type="molecule type" value="Genomic_DNA"/>
</dbReference>
<feature type="signal peptide" evidence="8">
    <location>
        <begin position="1"/>
        <end position="25"/>
    </location>
</feature>
<gene>
    <name evidence="10" type="primary">sst1</name>
    <name evidence="10" type="ORF">AOXY_G29705</name>
</gene>
<keyword evidence="8" id="KW-0732">Signal</keyword>
<feature type="domain" description="Somatostatin/Cortistatin C-terminal" evidence="9">
    <location>
        <begin position="87"/>
        <end position="104"/>
    </location>
</feature>
<evidence type="ECO:0000259" key="9">
    <source>
        <dbReference type="Pfam" id="PF03002"/>
    </source>
</evidence>
<protein>
    <submittedName>
        <fullName evidence="10">Somatostatin-1-like</fullName>
    </submittedName>
</protein>
<proteinExistence type="inferred from homology"/>
<dbReference type="PANTHER" id="PTHR10558">
    <property type="entry name" value="SOMATOSTATIN"/>
    <property type="match status" value="1"/>
</dbReference>
<evidence type="ECO:0000256" key="3">
    <source>
        <dbReference type="ARBA" id="ARBA00008327"/>
    </source>
</evidence>
<dbReference type="AlphaFoldDB" id="A0AAD8CM39"/>
<comment type="caution">
    <text evidence="10">The sequence shown here is derived from an EMBL/GenBank/DDBJ whole genome shotgun (WGS) entry which is preliminary data.</text>
</comment>
<evidence type="ECO:0000256" key="4">
    <source>
        <dbReference type="ARBA" id="ARBA00022525"/>
    </source>
</evidence>
<dbReference type="Pfam" id="PF03002">
    <property type="entry name" value="Somatostatin"/>
    <property type="match status" value="1"/>
</dbReference>
<reference evidence="10" key="1">
    <citation type="submission" date="2022-02" db="EMBL/GenBank/DDBJ databases">
        <title>Atlantic sturgeon de novo genome assembly.</title>
        <authorList>
            <person name="Stock M."/>
            <person name="Klopp C."/>
            <person name="Guiguen Y."/>
            <person name="Cabau C."/>
            <person name="Parinello H."/>
            <person name="Santidrian Yebra-Pimentel E."/>
            <person name="Kuhl H."/>
            <person name="Dirks R.P."/>
            <person name="Guessner J."/>
            <person name="Wuertz S."/>
            <person name="Du K."/>
            <person name="Schartl M."/>
        </authorList>
    </citation>
    <scope>NUCLEOTIDE SEQUENCE</scope>
    <source>
        <strain evidence="10">STURGEONOMICS-FGT-2020</strain>
        <tissue evidence="10">Whole blood</tissue>
    </source>
</reference>
<dbReference type="InterPro" id="IPR018142">
    <property type="entry name" value="Somatostatin/Cortistatin_C"/>
</dbReference>
<evidence type="ECO:0000256" key="7">
    <source>
        <dbReference type="ARBA" id="ARBA00023157"/>
    </source>
</evidence>
<comment type="function">
    <text evidence="1">Somatostatin inhibits the release of somatotropin.</text>
</comment>
<evidence type="ECO:0000313" key="11">
    <source>
        <dbReference type="Proteomes" id="UP001230051"/>
    </source>
</evidence>
<name>A0AAD8CM39_ACIOX</name>
<evidence type="ECO:0000256" key="5">
    <source>
        <dbReference type="ARBA" id="ARBA00022685"/>
    </source>
</evidence>
<evidence type="ECO:0000256" key="1">
    <source>
        <dbReference type="ARBA" id="ARBA00003524"/>
    </source>
</evidence>
<dbReference type="Proteomes" id="UP001230051">
    <property type="component" value="Unassembled WGS sequence"/>
</dbReference>
<feature type="chain" id="PRO_5042048131" evidence="8">
    <location>
        <begin position="26"/>
        <end position="104"/>
    </location>
</feature>
<dbReference type="InterPro" id="IPR004250">
    <property type="entry name" value="Somatostatin"/>
</dbReference>
<accession>A0AAD8CM39</accession>
<keyword evidence="11" id="KW-1185">Reference proteome</keyword>
<keyword evidence="6" id="KW-0372">Hormone</keyword>
<comment type="similarity">
    <text evidence="3">Belongs to the somatostatin family.</text>
</comment>
<evidence type="ECO:0000313" key="10">
    <source>
        <dbReference type="EMBL" id="KAK1153609.1"/>
    </source>
</evidence>
<keyword evidence="4" id="KW-0964">Secreted</keyword>
<sequence length="104" mass="11867">MMLCCQLQVLLVAVSMSVLLARASGAQQSDRLAELLRTDLPKEKEEFSRVLLLKMFSDLLKPENAILPAEDSGIRRDVTRQLHVPQRERKAGCKNFFWKTFTSC</sequence>
<keyword evidence="5" id="KW-0165">Cleavage on pair of basic residues</keyword>
<keyword evidence="7" id="KW-1015">Disulfide bond</keyword>
<dbReference type="GO" id="GO:0005179">
    <property type="term" value="F:hormone activity"/>
    <property type="evidence" value="ECO:0007669"/>
    <property type="project" value="UniProtKB-KW"/>
</dbReference>
<evidence type="ECO:0000256" key="6">
    <source>
        <dbReference type="ARBA" id="ARBA00022702"/>
    </source>
</evidence>
<organism evidence="10 11">
    <name type="scientific">Acipenser oxyrinchus oxyrinchus</name>
    <dbReference type="NCBI Taxonomy" id="40147"/>
    <lineage>
        <taxon>Eukaryota</taxon>
        <taxon>Metazoa</taxon>
        <taxon>Chordata</taxon>
        <taxon>Craniata</taxon>
        <taxon>Vertebrata</taxon>
        <taxon>Euteleostomi</taxon>
        <taxon>Actinopterygii</taxon>
        <taxon>Chondrostei</taxon>
        <taxon>Acipenseriformes</taxon>
        <taxon>Acipenseridae</taxon>
        <taxon>Acipenser</taxon>
    </lineage>
</organism>
<evidence type="ECO:0000256" key="2">
    <source>
        <dbReference type="ARBA" id="ARBA00004613"/>
    </source>
</evidence>
<dbReference type="GO" id="GO:0030334">
    <property type="term" value="P:regulation of cell migration"/>
    <property type="evidence" value="ECO:0007669"/>
    <property type="project" value="TreeGrafter"/>
</dbReference>
<dbReference type="PANTHER" id="PTHR10558:SF2">
    <property type="entry name" value="SOMATOSTATIN"/>
    <property type="match status" value="1"/>
</dbReference>
<comment type="subcellular location">
    <subcellularLocation>
        <location evidence="2">Secreted</location>
    </subcellularLocation>
</comment>
<evidence type="ECO:0000256" key="8">
    <source>
        <dbReference type="SAM" id="SignalP"/>
    </source>
</evidence>
<dbReference type="GO" id="GO:0005615">
    <property type="term" value="C:extracellular space"/>
    <property type="evidence" value="ECO:0007669"/>
    <property type="project" value="TreeGrafter"/>
</dbReference>